<dbReference type="Pfam" id="PF00089">
    <property type="entry name" value="Trypsin"/>
    <property type="match status" value="1"/>
</dbReference>
<dbReference type="InterPro" id="IPR043504">
    <property type="entry name" value="Peptidase_S1_PA_chymotrypsin"/>
</dbReference>
<dbReference type="SUPFAM" id="SSF50494">
    <property type="entry name" value="Trypsin-like serine proteases"/>
    <property type="match status" value="1"/>
</dbReference>
<evidence type="ECO:0000256" key="1">
    <source>
        <dbReference type="ARBA" id="ARBA00023157"/>
    </source>
</evidence>
<dbReference type="InterPro" id="IPR001254">
    <property type="entry name" value="Trypsin_dom"/>
</dbReference>
<dbReference type="PROSITE" id="PS50240">
    <property type="entry name" value="TRYPSIN_DOM"/>
    <property type="match status" value="1"/>
</dbReference>
<dbReference type="GeneID" id="135193850"/>
<evidence type="ECO:0000313" key="6">
    <source>
        <dbReference type="RefSeq" id="XP_064074091.1"/>
    </source>
</evidence>
<dbReference type="Gene3D" id="2.40.10.10">
    <property type="entry name" value="Trypsin-like serine proteases"/>
    <property type="match status" value="1"/>
</dbReference>
<sequence>MALIWLLSLALVGASSAHYLQTYPSIVQVETIQPSGFWEQTCAASILNSRYVLSAASCFSTSPSLHRIRAGAAFRYSGGIINYVDSVTNYPTGNFTNQVHDISVVRLASVLTYNALIQRAAIPEPQTIIPNGIVLAQGGWGRGNSSYSLSFAQVRTVSGSHCGVNQPANQTTFNSTSNVLCGTLTQGFNVSNADGGSPWFLGNVTVGVVSGVDHGNSSWSGIIATPIAYFTNWIVRTAV</sequence>
<dbReference type="InterPro" id="IPR051487">
    <property type="entry name" value="Ser/Thr_Proteases_Immune/Dev"/>
</dbReference>
<feature type="chain" id="PRO_5046530523" evidence="3">
    <location>
        <begin position="18"/>
        <end position="239"/>
    </location>
</feature>
<dbReference type="PANTHER" id="PTHR24256">
    <property type="entry name" value="TRYPTASE-RELATED"/>
    <property type="match status" value="1"/>
</dbReference>
<feature type="domain" description="Peptidase S1" evidence="4">
    <location>
        <begin position="11"/>
        <end position="239"/>
    </location>
</feature>
<dbReference type="RefSeq" id="XP_064074091.1">
    <property type="nucleotide sequence ID" value="XM_064218021.1"/>
</dbReference>
<gene>
    <name evidence="6" type="primary">LOC135193850</name>
</gene>
<evidence type="ECO:0000259" key="4">
    <source>
        <dbReference type="PROSITE" id="PS50240"/>
    </source>
</evidence>
<evidence type="ECO:0000256" key="3">
    <source>
        <dbReference type="SAM" id="SignalP"/>
    </source>
</evidence>
<organism evidence="5 6">
    <name type="scientific">Vanessa tameamea</name>
    <name type="common">Kamehameha butterfly</name>
    <dbReference type="NCBI Taxonomy" id="334116"/>
    <lineage>
        <taxon>Eukaryota</taxon>
        <taxon>Metazoa</taxon>
        <taxon>Ecdysozoa</taxon>
        <taxon>Arthropoda</taxon>
        <taxon>Hexapoda</taxon>
        <taxon>Insecta</taxon>
        <taxon>Pterygota</taxon>
        <taxon>Neoptera</taxon>
        <taxon>Endopterygota</taxon>
        <taxon>Lepidoptera</taxon>
        <taxon>Glossata</taxon>
        <taxon>Ditrysia</taxon>
        <taxon>Papilionoidea</taxon>
        <taxon>Nymphalidae</taxon>
        <taxon>Nymphalinae</taxon>
        <taxon>Vanessa</taxon>
    </lineage>
</organism>
<dbReference type="SMART" id="SM00020">
    <property type="entry name" value="Tryp_SPc"/>
    <property type="match status" value="1"/>
</dbReference>
<comment type="similarity">
    <text evidence="2">Belongs to the peptidase S1 family. CLIP subfamily.</text>
</comment>
<reference evidence="6" key="1">
    <citation type="submission" date="2025-08" db="UniProtKB">
        <authorList>
            <consortium name="RefSeq"/>
        </authorList>
    </citation>
    <scope>IDENTIFICATION</scope>
    <source>
        <tissue evidence="6">Whole body</tissue>
    </source>
</reference>
<feature type="signal peptide" evidence="3">
    <location>
        <begin position="1"/>
        <end position="17"/>
    </location>
</feature>
<keyword evidence="5" id="KW-1185">Reference proteome</keyword>
<dbReference type="Proteomes" id="UP001652626">
    <property type="component" value="Chromosome 20"/>
</dbReference>
<keyword evidence="1" id="KW-1015">Disulfide bond</keyword>
<evidence type="ECO:0000313" key="5">
    <source>
        <dbReference type="Proteomes" id="UP001652626"/>
    </source>
</evidence>
<protein>
    <submittedName>
        <fullName evidence="6">Trypsin, alkaline C-like</fullName>
    </submittedName>
</protein>
<accession>A0ABM4AS00</accession>
<keyword evidence="3" id="KW-0732">Signal</keyword>
<name>A0ABM4AS00_VANTA</name>
<evidence type="ECO:0000256" key="2">
    <source>
        <dbReference type="ARBA" id="ARBA00024195"/>
    </source>
</evidence>
<proteinExistence type="inferred from homology"/>
<dbReference type="InterPro" id="IPR009003">
    <property type="entry name" value="Peptidase_S1_PA"/>
</dbReference>